<dbReference type="PRINTS" id="PR00260">
    <property type="entry name" value="CHEMTRNSDUCR"/>
</dbReference>
<dbReference type="AlphaFoldDB" id="A0A2M9ZEX7"/>
<dbReference type="EMBL" id="NPDT01000001">
    <property type="protein sequence ID" value="PJZ66988.1"/>
    <property type="molecule type" value="Genomic_DNA"/>
</dbReference>
<keyword evidence="5" id="KW-0812">Transmembrane</keyword>
<dbReference type="GO" id="GO:0006935">
    <property type="term" value="P:chemotaxis"/>
    <property type="evidence" value="ECO:0007669"/>
    <property type="project" value="UniProtKB-KW"/>
</dbReference>
<dbReference type="GO" id="GO:0007165">
    <property type="term" value="P:signal transduction"/>
    <property type="evidence" value="ECO:0007669"/>
    <property type="project" value="UniProtKB-KW"/>
</dbReference>
<feature type="transmembrane region" description="Helical" evidence="5">
    <location>
        <begin position="15"/>
        <end position="39"/>
    </location>
</feature>
<evidence type="ECO:0000313" key="8">
    <source>
        <dbReference type="Proteomes" id="UP000231912"/>
    </source>
</evidence>
<dbReference type="InterPro" id="IPR004090">
    <property type="entry name" value="Chemotax_Me-accpt_rcpt"/>
</dbReference>
<evidence type="ECO:0000256" key="3">
    <source>
        <dbReference type="PROSITE-ProRule" id="PRU00284"/>
    </source>
</evidence>
<evidence type="ECO:0000256" key="1">
    <source>
        <dbReference type="ARBA" id="ARBA00022500"/>
    </source>
</evidence>
<dbReference type="PROSITE" id="PS50111">
    <property type="entry name" value="CHEMOTAXIS_TRANSDUC_2"/>
    <property type="match status" value="1"/>
</dbReference>
<keyword evidence="4" id="KW-0175">Coiled coil</keyword>
<dbReference type="SUPFAM" id="SSF58104">
    <property type="entry name" value="Methyl-accepting chemotaxis protein (MCP) signaling domain"/>
    <property type="match status" value="1"/>
</dbReference>
<comment type="similarity">
    <text evidence="2">Belongs to the methyl-accepting chemotaxis (MCP) protein family.</text>
</comment>
<dbReference type="PANTHER" id="PTHR43531">
    <property type="entry name" value="PROTEIN ICFG"/>
    <property type="match status" value="1"/>
</dbReference>
<name>A0A2M9ZEX7_9LEPT</name>
<proteinExistence type="inferred from homology"/>
<dbReference type="SMART" id="SM00283">
    <property type="entry name" value="MA"/>
    <property type="match status" value="1"/>
</dbReference>
<dbReference type="GO" id="GO:0004888">
    <property type="term" value="F:transmembrane signaling receptor activity"/>
    <property type="evidence" value="ECO:0007669"/>
    <property type="project" value="InterPro"/>
</dbReference>
<dbReference type="InterPro" id="IPR051310">
    <property type="entry name" value="MCP_chemotaxis"/>
</dbReference>
<dbReference type="Gene3D" id="1.10.287.950">
    <property type="entry name" value="Methyl-accepting chemotaxis protein"/>
    <property type="match status" value="1"/>
</dbReference>
<reference evidence="7 8" key="1">
    <citation type="submission" date="2017-07" db="EMBL/GenBank/DDBJ databases">
        <title>Leptospira spp. isolated from tropical soils.</title>
        <authorList>
            <person name="Thibeaux R."/>
            <person name="Iraola G."/>
            <person name="Ferres I."/>
            <person name="Bierque E."/>
            <person name="Girault D."/>
            <person name="Soupe-Gilbert M.-E."/>
            <person name="Picardeau M."/>
            <person name="Goarant C."/>
        </authorList>
    </citation>
    <scope>NUCLEOTIDE SEQUENCE [LARGE SCALE GENOMIC DNA]</scope>
    <source>
        <strain evidence="7 8">FH2-C-A2</strain>
    </source>
</reference>
<feature type="transmembrane region" description="Helical" evidence="5">
    <location>
        <begin position="45"/>
        <end position="68"/>
    </location>
</feature>
<feature type="transmembrane region" description="Helical" evidence="5">
    <location>
        <begin position="133"/>
        <end position="154"/>
    </location>
</feature>
<evidence type="ECO:0000256" key="5">
    <source>
        <dbReference type="SAM" id="Phobius"/>
    </source>
</evidence>
<dbReference type="Proteomes" id="UP000231912">
    <property type="component" value="Unassembled WGS sequence"/>
</dbReference>
<keyword evidence="1" id="KW-0145">Chemotaxis</keyword>
<feature type="transmembrane region" description="Helical" evidence="5">
    <location>
        <begin position="184"/>
        <end position="207"/>
    </location>
</feature>
<evidence type="ECO:0000256" key="2">
    <source>
        <dbReference type="ARBA" id="ARBA00029447"/>
    </source>
</evidence>
<feature type="coiled-coil region" evidence="4">
    <location>
        <begin position="350"/>
        <end position="377"/>
    </location>
</feature>
<dbReference type="InterPro" id="IPR004089">
    <property type="entry name" value="MCPsignal_dom"/>
</dbReference>
<dbReference type="Gene3D" id="6.10.340.10">
    <property type="match status" value="1"/>
</dbReference>
<evidence type="ECO:0000313" key="7">
    <source>
        <dbReference type="EMBL" id="PJZ66988.1"/>
    </source>
</evidence>
<evidence type="ECO:0000259" key="6">
    <source>
        <dbReference type="PROSITE" id="PS50111"/>
    </source>
</evidence>
<dbReference type="PANTHER" id="PTHR43531:SF11">
    <property type="entry name" value="METHYL-ACCEPTING CHEMOTAXIS PROTEIN 3"/>
    <property type="match status" value="1"/>
</dbReference>
<gene>
    <name evidence="7" type="ORF">CH371_02565</name>
</gene>
<comment type="caution">
    <text evidence="7">The sequence shown here is derived from an EMBL/GenBank/DDBJ whole genome shotgun (WGS) entry which is preliminary data.</text>
</comment>
<sequence>MTNGDSRKIRWRLTLGLELLTSVVAVPLSVLFIIVAGGYDFQKSLTLVLAATAALFSSFVFPTIRFLYLGRLLGNLNPEKWEKLNSKGKSGVKKKLLNFPVWNSAFYLVQWSYGIPTAWTLMHISFLPTTPESVPFLFLPFIIYPILGVSHFFWTESVLSEVLGSDKLNGLAVEERSIFKISMFVRIIFTIVSIASLPVIIFGYLLVAETSGWIKLGDLTLTLCLTLLFMLITVSVASSLLTKSVKSNTDNMTEAFQGMSEGELQFLLPMASTDELGRSTRMLNDFVKRLRIVVKTVNRESEKLAQSSKTLEQRTKDLSVKMQEQAASAEQMSAGVEEIAASIHSTSLRAEGQSVTVEKATESLVELEERIRNVHSSLIETKSDSDRMKTETSDGEAALRSTRNAMSEIESSTAKMESSVNVIYEITDRIGLLSLNAAIEAARAGEAGKGFAVVAQEISKLGEQTQENAKRIRSTLTEAVQATSRGREVIQNTENVFKRIGDTALNTSQRIHNVSVLSDSQLTASAKVKDAFGELIRSADEIRNHTKEQSQTSAEFTKTIGIIAESTEFLNGIVNDIDVLAEKLATQADSLKKEMEFFKT</sequence>
<keyword evidence="5" id="KW-1133">Transmembrane helix</keyword>
<protein>
    <submittedName>
        <fullName evidence="7">Methyl-accepting chemotaxis protein</fullName>
    </submittedName>
</protein>
<feature type="domain" description="Methyl-accepting transducer" evidence="6">
    <location>
        <begin position="328"/>
        <end position="564"/>
    </location>
</feature>
<organism evidence="7 8">
    <name type="scientific">Leptospira wolffii</name>
    <dbReference type="NCBI Taxonomy" id="409998"/>
    <lineage>
        <taxon>Bacteria</taxon>
        <taxon>Pseudomonadati</taxon>
        <taxon>Spirochaetota</taxon>
        <taxon>Spirochaetia</taxon>
        <taxon>Leptospirales</taxon>
        <taxon>Leptospiraceae</taxon>
        <taxon>Leptospira</taxon>
    </lineage>
</organism>
<keyword evidence="5" id="KW-0472">Membrane</keyword>
<keyword evidence="3" id="KW-0807">Transducer</keyword>
<evidence type="ECO:0000256" key="4">
    <source>
        <dbReference type="SAM" id="Coils"/>
    </source>
</evidence>
<feature type="transmembrane region" description="Helical" evidence="5">
    <location>
        <begin position="96"/>
        <end position="113"/>
    </location>
</feature>
<accession>A0A2M9ZEX7</accession>
<dbReference type="RefSeq" id="WP_100757556.1">
    <property type="nucleotide sequence ID" value="NZ_NPDT01000001.1"/>
</dbReference>
<dbReference type="GO" id="GO:0005886">
    <property type="term" value="C:plasma membrane"/>
    <property type="evidence" value="ECO:0007669"/>
    <property type="project" value="TreeGrafter"/>
</dbReference>
<dbReference type="Pfam" id="PF00015">
    <property type="entry name" value="MCPsignal"/>
    <property type="match status" value="1"/>
</dbReference>
<feature type="transmembrane region" description="Helical" evidence="5">
    <location>
        <begin position="219"/>
        <end position="242"/>
    </location>
</feature>